<dbReference type="PANTHER" id="PTHR21340">
    <property type="entry name" value="DIADENOSINE 5,5-P1,P4-TETRAPHOSPHATE PYROPHOSPHOHYDROLASE MUTT"/>
    <property type="match status" value="1"/>
</dbReference>
<feature type="compositionally biased region" description="Basic and acidic residues" evidence="3">
    <location>
        <begin position="159"/>
        <end position="172"/>
    </location>
</feature>
<evidence type="ECO:0000313" key="5">
    <source>
        <dbReference type="EMBL" id="EKP95864.1"/>
    </source>
</evidence>
<dbReference type="InterPro" id="IPR020084">
    <property type="entry name" value="NUDIX_hydrolase_CS"/>
</dbReference>
<feature type="compositionally biased region" description="Low complexity" evidence="3">
    <location>
        <begin position="213"/>
        <end position="222"/>
    </location>
</feature>
<dbReference type="PROSITE" id="PS51462">
    <property type="entry name" value="NUDIX"/>
    <property type="match status" value="1"/>
</dbReference>
<dbReference type="RefSeq" id="WP_006903897.1">
    <property type="nucleotide sequence ID" value="NZ_JH976535.1"/>
</dbReference>
<sequence>MIERQAAGGVVYRRAGAPAGAGGAPGPDAPGPGSSGERDRRPEPAVEVLMILDAYGHWALPKGGIEAGETPEAAALREIREETGIVGALETRLPPVRYRFRDGDEDVDKTVHYFLVRALNHGIRVQREELRDAQWLPLDEAIRRCTYENLVPTLEAARRELSARPSEPEAPARVKAPGPADAPAGAAAAGAPPEAAALSPEEGTQGDRQAGSGAPADAETAGAGAGGGSAEGPAAPEGLPAARTGTGPAAAGGGESEQVGAGGAALPGSGLQG</sequence>
<evidence type="ECO:0000313" key="6">
    <source>
        <dbReference type="Proteomes" id="UP000005710"/>
    </source>
</evidence>
<comment type="similarity">
    <text evidence="2">Belongs to the Nudix hydrolase family.</text>
</comment>
<reference evidence="5" key="1">
    <citation type="submission" date="2010-10" db="EMBL/GenBank/DDBJ databases">
        <authorList>
            <consortium name="US DOE Joint Genome Institute (JGI-PGF)"/>
            <person name="Lucas S."/>
            <person name="Copeland A."/>
            <person name="Lapidus A."/>
            <person name="Bruce D."/>
            <person name="Goodwin L."/>
            <person name="Pitluck S."/>
            <person name="Kyrpides N."/>
            <person name="Mavromatis K."/>
            <person name="Detter J.C."/>
            <person name="Han C."/>
            <person name="Land M."/>
            <person name="Hauser L."/>
            <person name="Markowitz V."/>
            <person name="Cheng J.-F."/>
            <person name="Hugenholtz P."/>
            <person name="Woyke T."/>
            <person name="Wu D."/>
            <person name="Pukall R."/>
            <person name="Wahrenburg C."/>
            <person name="Brambilla E."/>
            <person name="Klenk H.-P."/>
            <person name="Eisen J.A."/>
        </authorList>
    </citation>
    <scope>NUCLEOTIDE SEQUENCE [LARGE SCALE GENOMIC DNA]</scope>
    <source>
        <strain evidence="5">DSM 13965</strain>
    </source>
</reference>
<evidence type="ECO:0000256" key="3">
    <source>
        <dbReference type="SAM" id="MobiDB-lite"/>
    </source>
</evidence>
<dbReference type="STRING" id="867903.ThesuDRAFT_01624"/>
<feature type="compositionally biased region" description="Low complexity" evidence="3">
    <location>
        <begin position="176"/>
        <end position="197"/>
    </location>
</feature>
<accession>K6Q411</accession>
<feature type="region of interest" description="Disordered" evidence="3">
    <location>
        <begin position="13"/>
        <end position="41"/>
    </location>
</feature>
<reference evidence="5" key="2">
    <citation type="submission" date="2012-10" db="EMBL/GenBank/DDBJ databases">
        <title>Improved high-quality draft of Thermaerobacter subterraneus C21, DSM 13965.</title>
        <authorList>
            <consortium name="DOE Joint Genome Institute"/>
            <person name="Eisen J."/>
            <person name="Huntemann M."/>
            <person name="Wei C.-L."/>
            <person name="Han J."/>
            <person name="Detter J.C."/>
            <person name="Han C."/>
            <person name="Tapia R."/>
            <person name="Chen A."/>
            <person name="Kyrpides N."/>
            <person name="Mavromatis K."/>
            <person name="Markowitz V."/>
            <person name="Szeto E."/>
            <person name="Ivanova N."/>
            <person name="Mikhailova N."/>
            <person name="Ovchinnikova G."/>
            <person name="Pagani I."/>
            <person name="Pati A."/>
            <person name="Goodwin L."/>
            <person name="Nordberg H.P."/>
            <person name="Cantor M.N."/>
            <person name="Hua S.X."/>
            <person name="Woyke T."/>
            <person name="Eisen J."/>
            <person name="Klenk H.-P."/>
        </authorList>
    </citation>
    <scope>NUCLEOTIDE SEQUENCE [LARGE SCALE GENOMIC DNA]</scope>
    <source>
        <strain evidence="5">DSM 13965</strain>
    </source>
</reference>
<dbReference type="Proteomes" id="UP000005710">
    <property type="component" value="Unassembled WGS sequence"/>
</dbReference>
<comment type="caution">
    <text evidence="5">The sequence shown here is derived from an EMBL/GenBank/DDBJ whole genome shotgun (WGS) entry which is preliminary data.</text>
</comment>
<protein>
    <submittedName>
        <fullName evidence="5">ADP-ribose pyrophosphatase</fullName>
    </submittedName>
</protein>
<dbReference type="InterPro" id="IPR015797">
    <property type="entry name" value="NUDIX_hydrolase-like_dom_sf"/>
</dbReference>
<dbReference type="GO" id="GO:0006754">
    <property type="term" value="P:ATP biosynthetic process"/>
    <property type="evidence" value="ECO:0007669"/>
    <property type="project" value="TreeGrafter"/>
</dbReference>
<dbReference type="InterPro" id="IPR000086">
    <property type="entry name" value="NUDIX_hydrolase_dom"/>
</dbReference>
<dbReference type="PRINTS" id="PR00502">
    <property type="entry name" value="NUDIXFAMILY"/>
</dbReference>
<dbReference type="PANTHER" id="PTHR21340:SF0">
    <property type="entry name" value="BIS(5'-NUCLEOSYL)-TETRAPHOSPHATASE [ASYMMETRICAL]"/>
    <property type="match status" value="1"/>
</dbReference>
<dbReference type="GO" id="GO:0006167">
    <property type="term" value="P:AMP biosynthetic process"/>
    <property type="evidence" value="ECO:0007669"/>
    <property type="project" value="TreeGrafter"/>
</dbReference>
<dbReference type="PROSITE" id="PS00893">
    <property type="entry name" value="NUDIX_BOX"/>
    <property type="match status" value="1"/>
</dbReference>
<name>K6Q411_9FIRM</name>
<evidence type="ECO:0000256" key="1">
    <source>
        <dbReference type="ARBA" id="ARBA00022801"/>
    </source>
</evidence>
<dbReference type="InterPro" id="IPR051325">
    <property type="entry name" value="Nudix_hydrolase_domain"/>
</dbReference>
<dbReference type="GO" id="GO:0004081">
    <property type="term" value="F:bis(5'-nucleosyl)-tetraphosphatase (asymmetrical) activity"/>
    <property type="evidence" value="ECO:0007669"/>
    <property type="project" value="TreeGrafter"/>
</dbReference>
<dbReference type="AlphaFoldDB" id="K6Q411"/>
<dbReference type="Gene3D" id="3.90.79.10">
    <property type="entry name" value="Nucleoside Triphosphate Pyrophosphohydrolase"/>
    <property type="match status" value="1"/>
</dbReference>
<proteinExistence type="inferred from homology"/>
<feature type="domain" description="Nudix hydrolase" evidence="4">
    <location>
        <begin position="2"/>
        <end position="158"/>
    </location>
</feature>
<dbReference type="eggNOG" id="COG0494">
    <property type="taxonomic scope" value="Bacteria"/>
</dbReference>
<keyword evidence="6" id="KW-1185">Reference proteome</keyword>
<dbReference type="SUPFAM" id="SSF55811">
    <property type="entry name" value="Nudix"/>
    <property type="match status" value="1"/>
</dbReference>
<dbReference type="EMBL" id="AENY02000002">
    <property type="protein sequence ID" value="EKP95864.1"/>
    <property type="molecule type" value="Genomic_DNA"/>
</dbReference>
<feature type="region of interest" description="Disordered" evidence="3">
    <location>
        <begin position="159"/>
        <end position="273"/>
    </location>
</feature>
<organism evidence="5 6">
    <name type="scientific">Thermaerobacter subterraneus DSM 13965</name>
    <dbReference type="NCBI Taxonomy" id="867903"/>
    <lineage>
        <taxon>Bacteria</taxon>
        <taxon>Bacillati</taxon>
        <taxon>Bacillota</taxon>
        <taxon>Clostridia</taxon>
        <taxon>Eubacteriales</taxon>
        <taxon>Clostridiales Family XVII. Incertae Sedis</taxon>
        <taxon>Thermaerobacter</taxon>
    </lineage>
</organism>
<dbReference type="HOGENOM" id="CLU_1019172_0_0_9"/>
<keyword evidence="1 2" id="KW-0378">Hydrolase</keyword>
<feature type="compositionally biased region" description="Low complexity" evidence="3">
    <location>
        <begin position="231"/>
        <end position="249"/>
    </location>
</feature>
<dbReference type="InterPro" id="IPR020476">
    <property type="entry name" value="Nudix_hydrolase"/>
</dbReference>
<dbReference type="CDD" id="cd03673">
    <property type="entry name" value="NUDIX_Ap6A_hydrolase"/>
    <property type="match status" value="1"/>
</dbReference>
<evidence type="ECO:0000259" key="4">
    <source>
        <dbReference type="PROSITE" id="PS51462"/>
    </source>
</evidence>
<gene>
    <name evidence="5" type="ORF">ThesuDRAFT_01624</name>
</gene>
<dbReference type="Pfam" id="PF00293">
    <property type="entry name" value="NUDIX"/>
    <property type="match status" value="1"/>
</dbReference>
<feature type="compositionally biased region" description="Gly residues" evidence="3">
    <location>
        <begin position="250"/>
        <end position="273"/>
    </location>
</feature>
<evidence type="ECO:0000256" key="2">
    <source>
        <dbReference type="RuleBase" id="RU003476"/>
    </source>
</evidence>